<reference evidence="7" key="1">
    <citation type="journal article" date="2019" name="Int. J. Syst. Evol. Microbiol.">
        <title>The Global Catalogue of Microorganisms (GCM) 10K type strain sequencing project: providing services to taxonomists for standard genome sequencing and annotation.</title>
        <authorList>
            <consortium name="The Broad Institute Genomics Platform"/>
            <consortium name="The Broad Institute Genome Sequencing Center for Infectious Disease"/>
            <person name="Wu L."/>
            <person name="Ma J."/>
        </authorList>
    </citation>
    <scope>NUCLEOTIDE SEQUENCE [LARGE SCALE GENOMIC DNA]</scope>
    <source>
        <strain evidence="7">CGMCC 1.12295</strain>
    </source>
</reference>
<dbReference type="Pfam" id="PF03241">
    <property type="entry name" value="HpaB"/>
    <property type="match status" value="1"/>
</dbReference>
<dbReference type="Proteomes" id="UP001597301">
    <property type="component" value="Unassembled WGS sequence"/>
</dbReference>
<dbReference type="InterPro" id="IPR024674">
    <property type="entry name" value="HpaB/PvcC/4-BUDH_N"/>
</dbReference>
<keyword evidence="1" id="KW-0285">Flavoprotein</keyword>
<name>A0ABW4KJV1_9BACI</name>
<comment type="caution">
    <text evidence="6">The sequence shown here is derived from an EMBL/GenBank/DDBJ whole genome shotgun (WGS) entry which is preliminary data.</text>
</comment>
<keyword evidence="7" id="KW-1185">Reference proteome</keyword>
<dbReference type="Pfam" id="PF11794">
    <property type="entry name" value="HpaB_N"/>
    <property type="match status" value="1"/>
</dbReference>
<evidence type="ECO:0000259" key="5">
    <source>
        <dbReference type="Pfam" id="PF11794"/>
    </source>
</evidence>
<dbReference type="InterPro" id="IPR036250">
    <property type="entry name" value="AcylCo_DH-like_C"/>
</dbReference>
<dbReference type="Gene3D" id="2.40.110.10">
    <property type="entry name" value="Butyryl-CoA Dehydrogenase, subunit A, domain 2"/>
    <property type="match status" value="1"/>
</dbReference>
<keyword evidence="2" id="KW-0274">FAD</keyword>
<dbReference type="InterPro" id="IPR046373">
    <property type="entry name" value="Acyl-CoA_Oxase/DH_mid-dom_sf"/>
</dbReference>
<evidence type="ECO:0000313" key="6">
    <source>
        <dbReference type="EMBL" id="MFD1708270.1"/>
    </source>
</evidence>
<proteinExistence type="predicted"/>
<dbReference type="InterPro" id="IPR004925">
    <property type="entry name" value="HpaB/PvcC/4-BUDH"/>
</dbReference>
<dbReference type="EMBL" id="JBHUEO010000066">
    <property type="protein sequence ID" value="MFD1708270.1"/>
    <property type="molecule type" value="Genomic_DNA"/>
</dbReference>
<sequence>MTVKTEYNYATKLKEVLKTGSEPYLMTGDQYKESLRDGRRIIDSEGEEIKDPVTHPHLKRGVETIARIYDQQFNAETKDFSTYLDKDGKRYNTGWKVPTTLEDLQIKRKMLKANTYESFGVFGRPNDYGPYMALGFLAVIDKIEAEDPQRADNIRKFVEFSQKHNIISADLIVDPQTDRTIPRTERKGQLRIVEERPDGVILQGAKSCGSIAAQAHFVTISTVLSPGLDEDAAIWAAVPINSEGLTIALREPVTRLDNNSFDDHPLDSRVGEEVDGMLIFDNVFLPNELIFSKGNLELLNYYNESGGLFHWHILSRLAYRAEIFAGVVQTIIDVLGTGSIAGVRDKASDVFAYAIALKSHIEAAENEAELENGVLVPSRSIITAGRLHSIERYPEIMHILRDLSGQGLISRFTKKTWDHPDVGKKLDEYLPGTGVTAREKNRFFNFLWDLTTSSHAGRVALFENLNATNAPVVRKDFYNIYDRSESVNHIRDFLNLPKIEG</sequence>
<dbReference type="Gene3D" id="1.10.3140.10">
    <property type="entry name" value="4-hydroxybutyryl-coa dehydratase, domain 1"/>
    <property type="match status" value="1"/>
</dbReference>
<dbReference type="SUPFAM" id="SSF56645">
    <property type="entry name" value="Acyl-CoA dehydrogenase NM domain-like"/>
    <property type="match status" value="1"/>
</dbReference>
<feature type="domain" description="HpaB/PvcC/4-BUDH C-terminal" evidence="4">
    <location>
        <begin position="308"/>
        <end position="494"/>
    </location>
</feature>
<evidence type="ECO:0000256" key="2">
    <source>
        <dbReference type="ARBA" id="ARBA00022827"/>
    </source>
</evidence>
<dbReference type="PANTHER" id="PTHR36117">
    <property type="entry name" value="4-HYDROXYPHENYLACETATE 3-MONOOXYGENASE-RELATED"/>
    <property type="match status" value="1"/>
</dbReference>
<dbReference type="InterPro" id="IPR009100">
    <property type="entry name" value="AcylCoA_DH/oxidase_NM_dom_sf"/>
</dbReference>
<dbReference type="Gene3D" id="1.20.140.10">
    <property type="entry name" value="Butyryl-CoA Dehydrogenase, subunit A, domain 3"/>
    <property type="match status" value="1"/>
</dbReference>
<evidence type="ECO:0000256" key="1">
    <source>
        <dbReference type="ARBA" id="ARBA00022630"/>
    </source>
</evidence>
<accession>A0ABW4KJV1</accession>
<feature type="domain" description="HpaB/PvcC/4-BUDH N-terminal" evidence="5">
    <location>
        <begin position="27"/>
        <end position="291"/>
    </location>
</feature>
<dbReference type="RefSeq" id="WP_380775371.1">
    <property type="nucleotide sequence ID" value="NZ_JBHUEO010000066.1"/>
</dbReference>
<keyword evidence="3" id="KW-0560">Oxidoreductase</keyword>
<dbReference type="PANTHER" id="PTHR36117:SF3">
    <property type="entry name" value="4-HYDROXYPHENYLACETATE 3-MONOOXYGENASE-RELATED"/>
    <property type="match status" value="1"/>
</dbReference>
<evidence type="ECO:0000259" key="4">
    <source>
        <dbReference type="Pfam" id="PF03241"/>
    </source>
</evidence>
<evidence type="ECO:0000256" key="3">
    <source>
        <dbReference type="ARBA" id="ARBA00023002"/>
    </source>
</evidence>
<dbReference type="InterPro" id="IPR024719">
    <property type="entry name" value="HpaB/PvcC/4-BUDH_C"/>
</dbReference>
<dbReference type="SUPFAM" id="SSF47203">
    <property type="entry name" value="Acyl-CoA dehydrogenase C-terminal domain-like"/>
    <property type="match status" value="1"/>
</dbReference>
<gene>
    <name evidence="6" type="ORF">ACFSCZ_16255</name>
</gene>
<protein>
    <submittedName>
        <fullName evidence="6">4-hydroxyphenylacetate 3-hydroxylase N-terminal domain-containing protein</fullName>
    </submittedName>
</protein>
<evidence type="ECO:0000313" key="7">
    <source>
        <dbReference type="Proteomes" id="UP001597301"/>
    </source>
</evidence>
<organism evidence="6 7">
    <name type="scientific">Siminovitchia sediminis</name>
    <dbReference type="NCBI Taxonomy" id="1274353"/>
    <lineage>
        <taxon>Bacteria</taxon>
        <taxon>Bacillati</taxon>
        <taxon>Bacillota</taxon>
        <taxon>Bacilli</taxon>
        <taxon>Bacillales</taxon>
        <taxon>Bacillaceae</taxon>
        <taxon>Siminovitchia</taxon>
    </lineage>
</organism>